<gene>
    <name evidence="1" type="ORF">V1517DRAFT_348230</name>
</gene>
<reference evidence="2" key="1">
    <citation type="journal article" date="2024" name="Front. Bioeng. Biotechnol.">
        <title>Genome-scale model development and genomic sequencing of the oleaginous clade Lipomyces.</title>
        <authorList>
            <person name="Czajka J.J."/>
            <person name="Han Y."/>
            <person name="Kim J."/>
            <person name="Mondo S.J."/>
            <person name="Hofstad B.A."/>
            <person name="Robles A."/>
            <person name="Haridas S."/>
            <person name="Riley R."/>
            <person name="LaButti K."/>
            <person name="Pangilinan J."/>
            <person name="Andreopoulos W."/>
            <person name="Lipzen A."/>
            <person name="Yan J."/>
            <person name="Wang M."/>
            <person name="Ng V."/>
            <person name="Grigoriev I.V."/>
            <person name="Spatafora J.W."/>
            <person name="Magnuson J.K."/>
            <person name="Baker S.E."/>
            <person name="Pomraning K.R."/>
        </authorList>
    </citation>
    <scope>NUCLEOTIDE SEQUENCE [LARGE SCALE GENOMIC DNA]</scope>
    <source>
        <strain evidence="2">CBS 10300</strain>
    </source>
</reference>
<sequence length="230" mass="26178">MTDMKNDENALSDYETALSLLKHNPPEHFLKLEKCWAKIRLAQNISEDQKYPSLAYNSAVGRRILNGAEEYLSRHGADARLLQSIVNFGSTTTEGRYGGYTKSKKQADGTIKYKRSGAEAKVMIVIEVGYCENYTAFCRDKDLWIEGQHVPVCILVCLDESPRFRNSKARYEHVSNVDVEMQSMARCVAESVDRDSTQSNYGEIKYPGHTWVGGLTNAFIEVWRANKKRY</sequence>
<accession>A0ACC3TGW1</accession>
<protein>
    <submittedName>
        <fullName evidence="1">Uncharacterized protein</fullName>
    </submittedName>
</protein>
<keyword evidence="2" id="KW-1185">Reference proteome</keyword>
<evidence type="ECO:0000313" key="2">
    <source>
        <dbReference type="Proteomes" id="UP001489719"/>
    </source>
</evidence>
<dbReference type="Proteomes" id="UP001489719">
    <property type="component" value="Unassembled WGS sequence"/>
</dbReference>
<name>A0ACC3TGW1_9ASCO</name>
<proteinExistence type="predicted"/>
<organism evidence="1 2">
    <name type="scientific">Lipomyces orientalis</name>
    <dbReference type="NCBI Taxonomy" id="1233043"/>
    <lineage>
        <taxon>Eukaryota</taxon>
        <taxon>Fungi</taxon>
        <taxon>Dikarya</taxon>
        <taxon>Ascomycota</taxon>
        <taxon>Saccharomycotina</taxon>
        <taxon>Lipomycetes</taxon>
        <taxon>Lipomycetales</taxon>
        <taxon>Lipomycetaceae</taxon>
        <taxon>Lipomyces</taxon>
    </lineage>
</organism>
<comment type="caution">
    <text evidence="1">The sequence shown here is derived from an EMBL/GenBank/DDBJ whole genome shotgun (WGS) entry which is preliminary data.</text>
</comment>
<evidence type="ECO:0000313" key="1">
    <source>
        <dbReference type="EMBL" id="KAK9320384.1"/>
    </source>
</evidence>
<dbReference type="EMBL" id="MU970131">
    <property type="protein sequence ID" value="KAK9320384.1"/>
    <property type="molecule type" value="Genomic_DNA"/>
</dbReference>